<dbReference type="EMBL" id="CAWYQH010000002">
    <property type="protein sequence ID" value="CAK8673630.1"/>
    <property type="molecule type" value="Genomic_DNA"/>
</dbReference>
<evidence type="ECO:0008006" key="3">
    <source>
        <dbReference type="Google" id="ProtNLM"/>
    </source>
</evidence>
<name>A0ABP0F1N9_CLALP</name>
<organism evidence="1 2">
    <name type="scientific">Clavelina lepadiformis</name>
    <name type="common">Light-bulb sea squirt</name>
    <name type="synonym">Ascidia lepadiformis</name>
    <dbReference type="NCBI Taxonomy" id="159417"/>
    <lineage>
        <taxon>Eukaryota</taxon>
        <taxon>Metazoa</taxon>
        <taxon>Chordata</taxon>
        <taxon>Tunicata</taxon>
        <taxon>Ascidiacea</taxon>
        <taxon>Aplousobranchia</taxon>
        <taxon>Clavelinidae</taxon>
        <taxon>Clavelina</taxon>
    </lineage>
</organism>
<keyword evidence="2" id="KW-1185">Reference proteome</keyword>
<evidence type="ECO:0000313" key="1">
    <source>
        <dbReference type="EMBL" id="CAK8673630.1"/>
    </source>
</evidence>
<proteinExistence type="predicted"/>
<reference evidence="1 2" key="1">
    <citation type="submission" date="2024-02" db="EMBL/GenBank/DDBJ databases">
        <authorList>
            <person name="Daric V."/>
            <person name="Darras S."/>
        </authorList>
    </citation>
    <scope>NUCLEOTIDE SEQUENCE [LARGE SCALE GENOMIC DNA]</scope>
</reference>
<protein>
    <recommendedName>
        <fullName evidence="3">RNase H type-1 domain-containing protein</fullName>
    </recommendedName>
</protein>
<gene>
    <name evidence="1" type="ORF">CVLEPA_LOCUS3400</name>
</gene>
<sequence>MGADGSIVQNAPIVICLEHLNHGGCLNNQLCEKERVDLSQVMAAVFAIQSARLEWIALSDEISWVNGGQN</sequence>
<evidence type="ECO:0000313" key="2">
    <source>
        <dbReference type="Proteomes" id="UP001642483"/>
    </source>
</evidence>
<dbReference type="Proteomes" id="UP001642483">
    <property type="component" value="Unassembled WGS sequence"/>
</dbReference>
<accession>A0ABP0F1N9</accession>
<comment type="caution">
    <text evidence="1">The sequence shown here is derived from an EMBL/GenBank/DDBJ whole genome shotgun (WGS) entry which is preliminary data.</text>
</comment>